<feature type="domain" description="VASt" evidence="5">
    <location>
        <begin position="45"/>
        <end position="216"/>
    </location>
</feature>
<dbReference type="GO" id="GO:0005886">
    <property type="term" value="C:plasma membrane"/>
    <property type="evidence" value="ECO:0007669"/>
    <property type="project" value="TreeGrafter"/>
</dbReference>
<feature type="transmembrane region" description="Helical" evidence="4">
    <location>
        <begin position="278"/>
        <end position="301"/>
    </location>
</feature>
<evidence type="ECO:0000256" key="2">
    <source>
        <dbReference type="ARBA" id="ARBA00023136"/>
    </source>
</evidence>
<proteinExistence type="predicted"/>
<dbReference type="AlphaFoldDB" id="A0A2G9V324"/>
<dbReference type="PANTHER" id="PTHR23319">
    <property type="entry name" value="GRAM DOMAIN CONTAINING 1B, ISOFORM E"/>
    <property type="match status" value="1"/>
</dbReference>
<gene>
    <name evidence="6" type="ORF">TELCIR_01029</name>
</gene>
<dbReference type="PANTHER" id="PTHR23319:SF4">
    <property type="entry name" value="GRAM DOMAIN CONTAINING 1B, ISOFORM E"/>
    <property type="match status" value="1"/>
</dbReference>
<dbReference type="EMBL" id="KZ345025">
    <property type="protein sequence ID" value="PIO76877.1"/>
    <property type="molecule type" value="Genomic_DNA"/>
</dbReference>
<keyword evidence="7" id="KW-1185">Reference proteome</keyword>
<evidence type="ECO:0000256" key="3">
    <source>
        <dbReference type="SAM" id="MobiDB-lite"/>
    </source>
</evidence>
<dbReference type="OrthoDB" id="2162691at2759"/>
<evidence type="ECO:0000256" key="1">
    <source>
        <dbReference type="ARBA" id="ARBA00004370"/>
    </source>
</evidence>
<organism evidence="6 7">
    <name type="scientific">Teladorsagia circumcincta</name>
    <name type="common">Brown stomach worm</name>
    <name type="synonym">Ostertagia circumcincta</name>
    <dbReference type="NCBI Taxonomy" id="45464"/>
    <lineage>
        <taxon>Eukaryota</taxon>
        <taxon>Metazoa</taxon>
        <taxon>Ecdysozoa</taxon>
        <taxon>Nematoda</taxon>
        <taxon>Chromadorea</taxon>
        <taxon>Rhabditida</taxon>
        <taxon>Rhabditina</taxon>
        <taxon>Rhabditomorpha</taxon>
        <taxon>Strongyloidea</taxon>
        <taxon>Trichostrongylidae</taxon>
        <taxon>Teladorsagia</taxon>
    </lineage>
</organism>
<sequence>MVEMQEEKGFDRHVERKATARGQIVHGPFFHAFKEDVNCPCDSHAGKLLLDNVYPLSVEEIYELLFTDSPWFKKFNDALKNSGYIASAWTTDKDGVRSRTCTYTMALNHAMAPKSCVVTEKQIISHFGRNGDGFIVNKETQNSGVPYANDFTIQCIYCVSKISEHEARIKVHGGIVYKKNIWSVVRGYIEKSTYQGLDDHYSALEKMLRDECQRKAMRPSGNQDEVDRYDEESLSSVEDPITETQPSRSSPPRMRTVKRDMPLHAPTSTAAITVQPDYGFYIKIIICLLAGLLLLNTLLLFRVNRIESQPALGEDVALALKKLAEHGKSDQQTAALENLLETIVVFEVNGSKHAQLQCSDCGIAHTPRLALNH</sequence>
<name>A0A2G9V324_TELCI</name>
<dbReference type="InterPro" id="IPR051482">
    <property type="entry name" value="Cholesterol_transport"/>
</dbReference>
<evidence type="ECO:0000313" key="6">
    <source>
        <dbReference type="EMBL" id="PIO76877.1"/>
    </source>
</evidence>
<dbReference type="Proteomes" id="UP000230423">
    <property type="component" value="Unassembled WGS sequence"/>
</dbReference>
<accession>A0A2G9V324</accession>
<protein>
    <recommendedName>
        <fullName evidence="5">VASt domain-containing protein</fullName>
    </recommendedName>
</protein>
<evidence type="ECO:0000256" key="4">
    <source>
        <dbReference type="SAM" id="Phobius"/>
    </source>
</evidence>
<dbReference type="GO" id="GO:0032934">
    <property type="term" value="F:sterol binding"/>
    <property type="evidence" value="ECO:0007669"/>
    <property type="project" value="TreeGrafter"/>
</dbReference>
<dbReference type="GO" id="GO:0005789">
    <property type="term" value="C:endoplasmic reticulum membrane"/>
    <property type="evidence" value="ECO:0007669"/>
    <property type="project" value="TreeGrafter"/>
</dbReference>
<dbReference type="GO" id="GO:0120015">
    <property type="term" value="F:sterol transfer activity"/>
    <property type="evidence" value="ECO:0007669"/>
    <property type="project" value="TreeGrafter"/>
</dbReference>
<keyword evidence="4" id="KW-0812">Transmembrane</keyword>
<feature type="region of interest" description="Disordered" evidence="3">
    <location>
        <begin position="215"/>
        <end position="256"/>
    </location>
</feature>
<dbReference type="InterPro" id="IPR031968">
    <property type="entry name" value="VASt"/>
</dbReference>
<dbReference type="GO" id="GO:0032366">
    <property type="term" value="P:intracellular sterol transport"/>
    <property type="evidence" value="ECO:0007669"/>
    <property type="project" value="TreeGrafter"/>
</dbReference>
<dbReference type="GO" id="GO:0140268">
    <property type="term" value="C:endoplasmic reticulum-plasma membrane contact site"/>
    <property type="evidence" value="ECO:0007669"/>
    <property type="project" value="TreeGrafter"/>
</dbReference>
<comment type="subcellular location">
    <subcellularLocation>
        <location evidence="1">Membrane</location>
    </subcellularLocation>
</comment>
<dbReference type="PROSITE" id="PS51778">
    <property type="entry name" value="VAST"/>
    <property type="match status" value="1"/>
</dbReference>
<keyword evidence="4" id="KW-1133">Transmembrane helix</keyword>
<evidence type="ECO:0000313" key="7">
    <source>
        <dbReference type="Proteomes" id="UP000230423"/>
    </source>
</evidence>
<keyword evidence="2 4" id="KW-0472">Membrane</keyword>
<dbReference type="Pfam" id="PF16016">
    <property type="entry name" value="VASt"/>
    <property type="match status" value="1"/>
</dbReference>
<evidence type="ECO:0000259" key="5">
    <source>
        <dbReference type="PROSITE" id="PS51778"/>
    </source>
</evidence>
<reference evidence="6 7" key="1">
    <citation type="submission" date="2015-09" db="EMBL/GenBank/DDBJ databases">
        <title>Draft genome of the parasitic nematode Teladorsagia circumcincta isolate WARC Sus (inbred).</title>
        <authorList>
            <person name="Mitreva M."/>
        </authorList>
    </citation>
    <scope>NUCLEOTIDE SEQUENCE [LARGE SCALE GENOMIC DNA]</scope>
    <source>
        <strain evidence="6 7">S</strain>
    </source>
</reference>